<dbReference type="EMBL" id="JJPP01000076">
    <property type="protein sequence ID" value="KKG79805.1"/>
    <property type="molecule type" value="Genomic_DNA"/>
</dbReference>
<dbReference type="AlphaFoldDB" id="A0A0F8KG97"/>
<dbReference type="PATRIC" id="fig|2209.72.peg.2846"/>
<sequence length="107" mass="12230">MENKSIDDELNEIFSKEVEIQIAPTLHKKSQLKTGTKIKISLIIYLSEPSDQKDIFEVTDLKYISNQSSCITVKGLSETLEIGSWIRKSELKDLKRQNKDIKFIGGE</sequence>
<dbReference type="Proteomes" id="UP000034817">
    <property type="component" value="Unassembled WGS sequence"/>
</dbReference>
<proteinExistence type="predicted"/>
<organism evidence="1 2">
    <name type="scientific">Methanosarcina mazei</name>
    <name type="common">Methanosarcina frisia</name>
    <dbReference type="NCBI Taxonomy" id="2209"/>
    <lineage>
        <taxon>Archaea</taxon>
        <taxon>Methanobacteriati</taxon>
        <taxon>Methanobacteriota</taxon>
        <taxon>Stenosarchaea group</taxon>
        <taxon>Methanomicrobia</taxon>
        <taxon>Methanosarcinales</taxon>
        <taxon>Methanosarcinaceae</taxon>
        <taxon>Methanosarcina</taxon>
    </lineage>
</organism>
<gene>
    <name evidence="1" type="ORF">DU55_13095</name>
</gene>
<evidence type="ECO:0000313" key="1">
    <source>
        <dbReference type="EMBL" id="KKG79805.1"/>
    </source>
</evidence>
<evidence type="ECO:0000313" key="2">
    <source>
        <dbReference type="Proteomes" id="UP000034817"/>
    </source>
</evidence>
<accession>A0A0F8KG97</accession>
<dbReference type="GeneID" id="24864998"/>
<dbReference type="RefSeq" id="WP_048043338.1">
    <property type="nucleotide sequence ID" value="NZ_JJPP01000076.1"/>
</dbReference>
<name>A0A0F8KG97_METMZ</name>
<reference evidence="1 2" key="1">
    <citation type="journal article" date="2015" name="ISME J.">
        <title>Genomic and phenotypic differentiation among Methanosarcina mazei populations from Columbia River sediment.</title>
        <authorList>
            <person name="Youngblut N.D."/>
            <person name="Wirth J.S."/>
            <person name="Henriksen J.R."/>
            <person name="Smith M."/>
            <person name="Simon H."/>
            <person name="Metcalf W.W."/>
            <person name="Whitaker R.J."/>
        </authorList>
    </citation>
    <scope>NUCLEOTIDE SEQUENCE [LARGE SCALE GENOMIC DNA]</scope>
    <source>
        <strain evidence="1 2">3.H.A.2.4</strain>
    </source>
</reference>
<comment type="caution">
    <text evidence="1">The sequence shown here is derived from an EMBL/GenBank/DDBJ whole genome shotgun (WGS) entry which is preliminary data.</text>
</comment>
<protein>
    <submittedName>
        <fullName evidence="1">Uncharacterized protein</fullName>
    </submittedName>
</protein>